<dbReference type="Proteomes" id="UP000235371">
    <property type="component" value="Unassembled WGS sequence"/>
</dbReference>
<evidence type="ECO:0000313" key="2">
    <source>
        <dbReference type="Proteomes" id="UP000235371"/>
    </source>
</evidence>
<gene>
    <name evidence="1" type="ORF">K444DRAFT_622853</name>
</gene>
<dbReference type="AlphaFoldDB" id="A0A2J6SEV7"/>
<dbReference type="OrthoDB" id="10669479at2759"/>
<sequence>MPSKTRHWKQKDTREIEAFRQPQTGYGEDSGTRTVRFWLADGKQALKEMPLHQAPLGGRKEGCVSARQLLRRRHPPVAQRLMLEPGARRS</sequence>
<name>A0A2J6SEV7_9HELO</name>
<keyword evidence="2" id="KW-1185">Reference proteome</keyword>
<reference evidence="1 2" key="1">
    <citation type="submission" date="2016-04" db="EMBL/GenBank/DDBJ databases">
        <title>A degradative enzymes factory behind the ericoid mycorrhizal symbiosis.</title>
        <authorList>
            <consortium name="DOE Joint Genome Institute"/>
            <person name="Martino E."/>
            <person name="Morin E."/>
            <person name="Grelet G."/>
            <person name="Kuo A."/>
            <person name="Kohler A."/>
            <person name="Daghino S."/>
            <person name="Barry K."/>
            <person name="Choi C."/>
            <person name="Cichocki N."/>
            <person name="Clum A."/>
            <person name="Copeland A."/>
            <person name="Hainaut M."/>
            <person name="Haridas S."/>
            <person name="Labutti K."/>
            <person name="Lindquist E."/>
            <person name="Lipzen A."/>
            <person name="Khouja H.-R."/>
            <person name="Murat C."/>
            <person name="Ohm R."/>
            <person name="Olson A."/>
            <person name="Spatafora J."/>
            <person name="Veneault-Fourrey C."/>
            <person name="Henrissat B."/>
            <person name="Grigoriev I."/>
            <person name="Martin F."/>
            <person name="Perotto S."/>
        </authorList>
    </citation>
    <scope>NUCLEOTIDE SEQUENCE [LARGE SCALE GENOMIC DNA]</scope>
    <source>
        <strain evidence="1 2">E</strain>
    </source>
</reference>
<dbReference type="EMBL" id="KZ613921">
    <property type="protein sequence ID" value="PMD49290.1"/>
    <property type="molecule type" value="Genomic_DNA"/>
</dbReference>
<dbReference type="RefSeq" id="XP_024726194.1">
    <property type="nucleotide sequence ID" value="XM_024882182.1"/>
</dbReference>
<accession>A0A2J6SEV7</accession>
<protein>
    <submittedName>
        <fullName evidence="1">Uncharacterized protein</fullName>
    </submittedName>
</protein>
<proteinExistence type="predicted"/>
<evidence type="ECO:0000313" key="1">
    <source>
        <dbReference type="EMBL" id="PMD49290.1"/>
    </source>
</evidence>
<dbReference type="GeneID" id="36590259"/>
<dbReference type="InParanoid" id="A0A2J6SEV7"/>
<organism evidence="1 2">
    <name type="scientific">Hyaloscypha bicolor E</name>
    <dbReference type="NCBI Taxonomy" id="1095630"/>
    <lineage>
        <taxon>Eukaryota</taxon>
        <taxon>Fungi</taxon>
        <taxon>Dikarya</taxon>
        <taxon>Ascomycota</taxon>
        <taxon>Pezizomycotina</taxon>
        <taxon>Leotiomycetes</taxon>
        <taxon>Helotiales</taxon>
        <taxon>Hyaloscyphaceae</taxon>
        <taxon>Hyaloscypha</taxon>
        <taxon>Hyaloscypha bicolor</taxon>
    </lineage>
</organism>